<dbReference type="SUPFAM" id="SSF49899">
    <property type="entry name" value="Concanavalin A-like lectins/glucanases"/>
    <property type="match status" value="1"/>
</dbReference>
<sequence>MACTRGIDMQHSFWMFGPNWPMQGEIDIIEGVHEQDTNALTLHTSTGCSVGSDTSLFSGSVETQNCDVKAEGQAENAGCSIKSPDNKSYGAGLNDNGGGVYATEWTSDAISIWFFPRGSVPDGATGDNPDPSSWGTPTAKWVKDSCDVDGIFKDLSIIFDTTFCGDWAGNTWSSSSCASKASTCNDYVQNNPDAFTNAFWTVNALKVYQQGDSAAAAPAESSAPAEEQPSATDAPVDQPASTDAPVATDAPVSSDAPIPSDAPASSDIPVSSAPLEAMPSATGAPIDNSTAAAPLETSAPVQQNPDGTLSIPVGPWGSNGEGGNGGNNGAEDSPGADSDAVPSVADPLSSAPASILPATGTGGFAWPGAPQGTGSPASLARPAPLPSFPAGNSTGYPVLPSGTGLSSINWATVPTFPTSIPTELASATGDIAEVWETIYTTQVVTVPGVGPAPTLGADDGSEPIATVQQTIQQTVVVTVQDGGAAATGAPAKKRWARRELARERRRMARNWA</sequence>
<feature type="compositionally biased region" description="Gly residues" evidence="1">
    <location>
        <begin position="317"/>
        <end position="328"/>
    </location>
</feature>
<dbReference type="Pfam" id="PF26113">
    <property type="entry name" value="GH16_XgeA"/>
    <property type="match status" value="1"/>
</dbReference>
<dbReference type="Gene3D" id="2.60.120.200">
    <property type="match status" value="1"/>
</dbReference>
<feature type="region of interest" description="Disordered" evidence="1">
    <location>
        <begin position="215"/>
        <end position="386"/>
    </location>
</feature>
<name>A0ABR3RI21_9PLEO</name>
<keyword evidence="3" id="KW-1185">Reference proteome</keyword>
<accession>A0ABR3RI21</accession>
<evidence type="ECO:0008006" key="4">
    <source>
        <dbReference type="Google" id="ProtNLM"/>
    </source>
</evidence>
<gene>
    <name evidence="2" type="ORF">SLS60_005683</name>
</gene>
<feature type="compositionally biased region" description="Low complexity" evidence="1">
    <location>
        <begin position="215"/>
        <end position="231"/>
    </location>
</feature>
<dbReference type="InterPro" id="IPR013320">
    <property type="entry name" value="ConA-like_dom_sf"/>
</dbReference>
<evidence type="ECO:0000313" key="3">
    <source>
        <dbReference type="Proteomes" id="UP001521785"/>
    </source>
</evidence>
<dbReference type="Proteomes" id="UP001521785">
    <property type="component" value="Unassembled WGS sequence"/>
</dbReference>
<dbReference type="InterPro" id="IPR050546">
    <property type="entry name" value="Glycosyl_Hydrlase_16"/>
</dbReference>
<dbReference type="EMBL" id="JAKJXO020000006">
    <property type="protein sequence ID" value="KAL1604091.1"/>
    <property type="molecule type" value="Genomic_DNA"/>
</dbReference>
<evidence type="ECO:0000256" key="1">
    <source>
        <dbReference type="SAM" id="MobiDB-lite"/>
    </source>
</evidence>
<evidence type="ECO:0000313" key="2">
    <source>
        <dbReference type="EMBL" id="KAL1604091.1"/>
    </source>
</evidence>
<comment type="caution">
    <text evidence="2">The sequence shown here is derived from an EMBL/GenBank/DDBJ whole genome shotgun (WGS) entry which is preliminary data.</text>
</comment>
<organism evidence="2 3">
    <name type="scientific">Paraconiothyrium brasiliense</name>
    <dbReference type="NCBI Taxonomy" id="300254"/>
    <lineage>
        <taxon>Eukaryota</taxon>
        <taxon>Fungi</taxon>
        <taxon>Dikarya</taxon>
        <taxon>Ascomycota</taxon>
        <taxon>Pezizomycotina</taxon>
        <taxon>Dothideomycetes</taxon>
        <taxon>Pleosporomycetidae</taxon>
        <taxon>Pleosporales</taxon>
        <taxon>Massarineae</taxon>
        <taxon>Didymosphaeriaceae</taxon>
        <taxon>Paraconiothyrium</taxon>
    </lineage>
</organism>
<proteinExistence type="predicted"/>
<protein>
    <recommendedName>
        <fullName evidence="4">GH16 domain-containing protein</fullName>
    </recommendedName>
</protein>
<dbReference type="PANTHER" id="PTHR10963">
    <property type="entry name" value="GLYCOSYL HYDROLASE-RELATED"/>
    <property type="match status" value="1"/>
</dbReference>
<dbReference type="PANTHER" id="PTHR10963:SF24">
    <property type="entry name" value="GLYCOSIDASE C21B10.07-RELATED"/>
    <property type="match status" value="1"/>
</dbReference>
<reference evidence="2 3" key="1">
    <citation type="submission" date="2024-02" db="EMBL/GenBank/DDBJ databases">
        <title>De novo assembly and annotation of 12 fungi associated with fruit tree decline syndrome in Ontario, Canada.</title>
        <authorList>
            <person name="Sulman M."/>
            <person name="Ellouze W."/>
            <person name="Ilyukhin E."/>
        </authorList>
    </citation>
    <scope>NUCLEOTIDE SEQUENCE [LARGE SCALE GENOMIC DNA]</scope>
    <source>
        <strain evidence="2 3">M42-189</strain>
    </source>
</reference>